<evidence type="ECO:0000313" key="2">
    <source>
        <dbReference type="EMBL" id="GAA4202984.1"/>
    </source>
</evidence>
<evidence type="ECO:0000313" key="3">
    <source>
        <dbReference type="Proteomes" id="UP001501772"/>
    </source>
</evidence>
<dbReference type="EMBL" id="BAABBY010000004">
    <property type="protein sequence ID" value="GAA4202984.1"/>
    <property type="molecule type" value="Genomic_DNA"/>
</dbReference>
<keyword evidence="3" id="KW-1185">Reference proteome</keyword>
<keyword evidence="1" id="KW-0732">Signal</keyword>
<dbReference type="InterPro" id="IPR011990">
    <property type="entry name" value="TPR-like_helical_dom_sf"/>
</dbReference>
<dbReference type="SUPFAM" id="SSF48452">
    <property type="entry name" value="TPR-like"/>
    <property type="match status" value="1"/>
</dbReference>
<evidence type="ECO:0008006" key="4">
    <source>
        <dbReference type="Google" id="ProtNLM"/>
    </source>
</evidence>
<accession>A0ABP8BD25</accession>
<dbReference type="Gene3D" id="3.30.1150.10">
    <property type="match status" value="1"/>
</dbReference>
<evidence type="ECO:0000256" key="1">
    <source>
        <dbReference type="SAM" id="SignalP"/>
    </source>
</evidence>
<reference evidence="3" key="1">
    <citation type="journal article" date="2019" name="Int. J. Syst. Evol. Microbiol.">
        <title>The Global Catalogue of Microorganisms (GCM) 10K type strain sequencing project: providing services to taxonomists for standard genome sequencing and annotation.</title>
        <authorList>
            <consortium name="The Broad Institute Genomics Platform"/>
            <consortium name="The Broad Institute Genome Sequencing Center for Infectious Disease"/>
            <person name="Wu L."/>
            <person name="Ma J."/>
        </authorList>
    </citation>
    <scope>NUCLEOTIDE SEQUENCE [LARGE SCALE GENOMIC DNA]</scope>
    <source>
        <strain evidence="3">JCM 17626</strain>
    </source>
</reference>
<dbReference type="RefSeq" id="WP_344851189.1">
    <property type="nucleotide sequence ID" value="NZ_BAABBY010000004.1"/>
</dbReference>
<protein>
    <recommendedName>
        <fullName evidence="4">Tetratricopeptide repeat protein</fullName>
    </recommendedName>
</protein>
<organism evidence="2 3">
    <name type="scientific">Pedobacter jeongneungensis</name>
    <dbReference type="NCBI Taxonomy" id="947309"/>
    <lineage>
        <taxon>Bacteria</taxon>
        <taxon>Pseudomonadati</taxon>
        <taxon>Bacteroidota</taxon>
        <taxon>Sphingobacteriia</taxon>
        <taxon>Sphingobacteriales</taxon>
        <taxon>Sphingobacteriaceae</taxon>
        <taxon>Pedobacter</taxon>
    </lineage>
</organism>
<proteinExistence type="predicted"/>
<comment type="caution">
    <text evidence="2">The sequence shown here is derived from an EMBL/GenBank/DDBJ whole genome shotgun (WGS) entry which is preliminary data.</text>
</comment>
<dbReference type="Proteomes" id="UP001501772">
    <property type="component" value="Unassembled WGS sequence"/>
</dbReference>
<sequence length="337" mass="38143">MRFLIVLLLCLTSVLCKAQIKSGDLSGSWVAGKVNYLSGDDLPDENVLKYTYVKYTFTMPDKMYFSSVYHTLGSELLFELRGNKLLVKSSVGFVMNTLKIMELSKTKLVLVMADANGSLESPTAIRYTFYPEPLVQRSLALSPDDIYKIKGTDTVFNSSQKIYALFKGPDFSNYISYELSKMGIYVKTGALQATFIVNASGKADSLKIIQGINANYDKAYTKIFYAAQYKWEAATHNGKPVNVLMHQEKKYFKTDEVIPSFFNAQKANAAYEEKNYEVALYYYDLSLKDRPDDKENFYRRGVCRQQLGNLEGACSDWKKVQSLNSSLADALLAKYCR</sequence>
<name>A0ABP8BD25_9SPHI</name>
<dbReference type="Gene3D" id="1.25.40.10">
    <property type="entry name" value="Tetratricopeptide repeat domain"/>
    <property type="match status" value="1"/>
</dbReference>
<feature type="chain" id="PRO_5047005289" description="Tetratricopeptide repeat protein" evidence="1">
    <location>
        <begin position="19"/>
        <end position="337"/>
    </location>
</feature>
<gene>
    <name evidence="2" type="ORF">GCM10022289_18550</name>
</gene>
<feature type="signal peptide" evidence="1">
    <location>
        <begin position="1"/>
        <end position="18"/>
    </location>
</feature>